<protein>
    <submittedName>
        <fullName evidence="3">ABC transporter substrate-binding protein</fullName>
    </submittedName>
</protein>
<comment type="caution">
    <text evidence="3">The sequence shown here is derived from an EMBL/GenBank/DDBJ whole genome shotgun (WGS) entry which is preliminary data.</text>
</comment>
<organism evidence="3 4">
    <name type="scientific">Pelistega indica</name>
    <dbReference type="NCBI Taxonomy" id="1414851"/>
    <lineage>
        <taxon>Bacteria</taxon>
        <taxon>Pseudomonadati</taxon>
        <taxon>Pseudomonadota</taxon>
        <taxon>Betaproteobacteria</taxon>
        <taxon>Burkholderiales</taxon>
        <taxon>Alcaligenaceae</taxon>
        <taxon>Pelistega</taxon>
    </lineage>
</organism>
<keyword evidence="1" id="KW-0732">Signal</keyword>
<dbReference type="PATRIC" id="fig|1414851.3.peg.2481"/>
<dbReference type="AlphaFoldDB" id="V8FT99"/>
<dbReference type="PANTHER" id="PTHR35936">
    <property type="entry name" value="MEMBRANE-BOUND LYTIC MUREIN TRANSGLYCOSYLASE F"/>
    <property type="match status" value="1"/>
</dbReference>
<gene>
    <name evidence="3" type="ORF">V757_11915</name>
</gene>
<evidence type="ECO:0000313" key="3">
    <source>
        <dbReference type="EMBL" id="ETD66933.1"/>
    </source>
</evidence>
<sequence>MQDLVRQILTPTGLLRVCINLGNAVLAQQEKGELKGISVDLAKKLAEQLQVEHQFIIVKNASASVKAISSGEADIGFFAIDPQRAEVIQFSQPYLSIYGSYLVHRHSSIQHINEVDNTAHRIVVARGSAYDLYLSRHLNHAQLIHTQTSQEVVDVFLAGYYEVAAGVHQQLLADAQRVKDVRLLPGHFMEIQQAMGVAKQAVSRVIDYLNQFLAQHRGLIKS</sequence>
<evidence type="ECO:0000259" key="2">
    <source>
        <dbReference type="SMART" id="SM00062"/>
    </source>
</evidence>
<keyword evidence="4" id="KW-1185">Reference proteome</keyword>
<dbReference type="Gene3D" id="3.40.190.10">
    <property type="entry name" value="Periplasmic binding protein-like II"/>
    <property type="match status" value="2"/>
</dbReference>
<evidence type="ECO:0000313" key="4">
    <source>
        <dbReference type="Proteomes" id="UP000018766"/>
    </source>
</evidence>
<dbReference type="OrthoDB" id="571173at2"/>
<dbReference type="RefSeq" id="WP_023953133.1">
    <property type="nucleotide sequence ID" value="NZ_AYSV01000131.1"/>
</dbReference>
<dbReference type="EMBL" id="AYSV01000131">
    <property type="protein sequence ID" value="ETD66933.1"/>
    <property type="molecule type" value="Genomic_DNA"/>
</dbReference>
<name>V8FT99_9BURK</name>
<reference evidence="3 4" key="1">
    <citation type="submission" date="2013-11" db="EMBL/GenBank/DDBJ databases">
        <title>Genomic analysis of Pelistega sp. HM-7.</title>
        <authorList>
            <person name="Kumbhare S.V."/>
            <person name="Shetty S.A."/>
            <person name="Sharma O."/>
            <person name="Dhotre D.P."/>
        </authorList>
    </citation>
    <scope>NUCLEOTIDE SEQUENCE [LARGE SCALE GENOMIC DNA]</scope>
    <source>
        <strain evidence="3 4">HM-7</strain>
    </source>
</reference>
<dbReference type="PANTHER" id="PTHR35936:SF17">
    <property type="entry name" value="ARGININE-BINDING EXTRACELLULAR PROTEIN ARTP"/>
    <property type="match status" value="1"/>
</dbReference>
<dbReference type="Pfam" id="PF00497">
    <property type="entry name" value="SBP_bac_3"/>
    <property type="match status" value="1"/>
</dbReference>
<feature type="domain" description="Solute-binding protein family 3/N-terminal" evidence="2">
    <location>
        <begin position="14"/>
        <end position="221"/>
    </location>
</feature>
<dbReference type="SUPFAM" id="SSF53850">
    <property type="entry name" value="Periplasmic binding protein-like II"/>
    <property type="match status" value="1"/>
</dbReference>
<proteinExistence type="predicted"/>
<dbReference type="Proteomes" id="UP000018766">
    <property type="component" value="Unassembled WGS sequence"/>
</dbReference>
<dbReference type="SMART" id="SM00062">
    <property type="entry name" value="PBPb"/>
    <property type="match status" value="1"/>
</dbReference>
<dbReference type="InterPro" id="IPR001638">
    <property type="entry name" value="Solute-binding_3/MltF_N"/>
</dbReference>
<accession>V8FT99</accession>
<evidence type="ECO:0000256" key="1">
    <source>
        <dbReference type="ARBA" id="ARBA00022729"/>
    </source>
</evidence>